<evidence type="ECO:0000313" key="1">
    <source>
        <dbReference type="EMBL" id="KAH6923003.1"/>
    </source>
</evidence>
<keyword evidence="2" id="KW-1185">Reference proteome</keyword>
<organism evidence="1 2">
    <name type="scientific">Hyalomma asiaticum</name>
    <name type="common">Tick</name>
    <dbReference type="NCBI Taxonomy" id="266040"/>
    <lineage>
        <taxon>Eukaryota</taxon>
        <taxon>Metazoa</taxon>
        <taxon>Ecdysozoa</taxon>
        <taxon>Arthropoda</taxon>
        <taxon>Chelicerata</taxon>
        <taxon>Arachnida</taxon>
        <taxon>Acari</taxon>
        <taxon>Parasitiformes</taxon>
        <taxon>Ixodida</taxon>
        <taxon>Ixodoidea</taxon>
        <taxon>Ixodidae</taxon>
        <taxon>Hyalomminae</taxon>
        <taxon>Hyalomma</taxon>
    </lineage>
</organism>
<dbReference type="Proteomes" id="UP000821845">
    <property type="component" value="Chromosome 9"/>
</dbReference>
<proteinExistence type="predicted"/>
<comment type="caution">
    <text evidence="1">The sequence shown here is derived from an EMBL/GenBank/DDBJ whole genome shotgun (WGS) entry which is preliminary data.</text>
</comment>
<gene>
    <name evidence="1" type="ORF">HPB50_020507</name>
</gene>
<dbReference type="EMBL" id="CM023489">
    <property type="protein sequence ID" value="KAH6923003.1"/>
    <property type="molecule type" value="Genomic_DNA"/>
</dbReference>
<name>A0ACB7RKM8_HYAAI</name>
<accession>A0ACB7RKM8</accession>
<evidence type="ECO:0000313" key="2">
    <source>
        <dbReference type="Proteomes" id="UP000821845"/>
    </source>
</evidence>
<sequence length="145" mass="15509">MRCRIERTHGSADFQLYGGLLCAVVGVAVVLHPVITPVTNTDASAKKRLQRQHAGGPKNESPSTSPPEQDGAGSGFCGKTTRCELTQRLAEQVSRGPLSSREGRRGASETRRAGRAPSRMRSDAFPRMRSLAMTVECSGDAVEGQ</sequence>
<reference evidence="1" key="1">
    <citation type="submission" date="2020-05" db="EMBL/GenBank/DDBJ databases">
        <title>Large-scale comparative analyses of tick genomes elucidate their genetic diversity and vector capacities.</title>
        <authorList>
            <person name="Jia N."/>
            <person name="Wang J."/>
            <person name="Shi W."/>
            <person name="Du L."/>
            <person name="Sun Y."/>
            <person name="Zhan W."/>
            <person name="Jiang J."/>
            <person name="Wang Q."/>
            <person name="Zhang B."/>
            <person name="Ji P."/>
            <person name="Sakyi L.B."/>
            <person name="Cui X."/>
            <person name="Yuan T."/>
            <person name="Jiang B."/>
            <person name="Yang W."/>
            <person name="Lam T.T.-Y."/>
            <person name="Chang Q."/>
            <person name="Ding S."/>
            <person name="Wang X."/>
            <person name="Zhu J."/>
            <person name="Ruan X."/>
            <person name="Zhao L."/>
            <person name="Wei J."/>
            <person name="Que T."/>
            <person name="Du C."/>
            <person name="Cheng J."/>
            <person name="Dai P."/>
            <person name="Han X."/>
            <person name="Huang E."/>
            <person name="Gao Y."/>
            <person name="Liu J."/>
            <person name="Shao H."/>
            <person name="Ye R."/>
            <person name="Li L."/>
            <person name="Wei W."/>
            <person name="Wang X."/>
            <person name="Wang C."/>
            <person name="Yang T."/>
            <person name="Huo Q."/>
            <person name="Li W."/>
            <person name="Guo W."/>
            <person name="Chen H."/>
            <person name="Zhou L."/>
            <person name="Ni X."/>
            <person name="Tian J."/>
            <person name="Zhou Y."/>
            <person name="Sheng Y."/>
            <person name="Liu T."/>
            <person name="Pan Y."/>
            <person name="Xia L."/>
            <person name="Li J."/>
            <person name="Zhao F."/>
            <person name="Cao W."/>
        </authorList>
    </citation>
    <scope>NUCLEOTIDE SEQUENCE</scope>
    <source>
        <strain evidence="1">Hyas-2018</strain>
    </source>
</reference>
<protein>
    <submittedName>
        <fullName evidence="1">Uncharacterized protein</fullName>
    </submittedName>
</protein>